<feature type="region of interest" description="Disordered" evidence="6">
    <location>
        <begin position="107"/>
        <end position="148"/>
    </location>
</feature>
<keyword evidence="8" id="KW-1185">Reference proteome</keyword>
<feature type="region of interest" description="Disordered" evidence="6">
    <location>
        <begin position="352"/>
        <end position="386"/>
    </location>
</feature>
<feature type="DNA-binding region" description="Fork-head" evidence="5">
    <location>
        <begin position="198"/>
        <end position="296"/>
    </location>
</feature>
<dbReference type="GeneID" id="100897392"/>
<dbReference type="Pfam" id="PF00250">
    <property type="entry name" value="Forkhead"/>
    <property type="match status" value="1"/>
</dbReference>
<dbReference type="InterPro" id="IPR030456">
    <property type="entry name" value="TF_fork_head_CS_2"/>
</dbReference>
<dbReference type="InterPro" id="IPR036390">
    <property type="entry name" value="WH_DNA-bd_sf"/>
</dbReference>
<feature type="compositionally biased region" description="Polar residues" evidence="6">
    <location>
        <begin position="300"/>
        <end position="326"/>
    </location>
</feature>
<dbReference type="SUPFAM" id="SSF46785">
    <property type="entry name" value="Winged helix' DNA-binding domain"/>
    <property type="match status" value="1"/>
</dbReference>
<name>A0AAJ7L405_9ACAR</name>
<keyword evidence="1" id="KW-0805">Transcription regulation</keyword>
<feature type="region of interest" description="Disordered" evidence="6">
    <location>
        <begin position="277"/>
        <end position="326"/>
    </location>
</feature>
<reference evidence="9" key="1">
    <citation type="submission" date="2025-08" db="UniProtKB">
        <authorList>
            <consortium name="RefSeq"/>
        </authorList>
    </citation>
    <scope>IDENTIFICATION</scope>
</reference>
<evidence type="ECO:0000313" key="8">
    <source>
        <dbReference type="Proteomes" id="UP000694867"/>
    </source>
</evidence>
<keyword evidence="2 5" id="KW-0238">DNA-binding</keyword>
<keyword evidence="4 5" id="KW-0539">Nucleus</keyword>
<dbReference type="RefSeq" id="XP_018494973.2">
    <property type="nucleotide sequence ID" value="XM_018639457.2"/>
</dbReference>
<evidence type="ECO:0000256" key="1">
    <source>
        <dbReference type="ARBA" id="ARBA00023015"/>
    </source>
</evidence>
<accession>A0AAJ7L405</accession>
<dbReference type="InterPro" id="IPR045912">
    <property type="entry name" value="FOXJ2/3-like"/>
</dbReference>
<evidence type="ECO:0000256" key="5">
    <source>
        <dbReference type="PROSITE-ProRule" id="PRU00089"/>
    </source>
</evidence>
<dbReference type="InterPro" id="IPR018122">
    <property type="entry name" value="TF_fork_head_CS_1"/>
</dbReference>
<keyword evidence="3" id="KW-0804">Transcription</keyword>
<dbReference type="InterPro" id="IPR036388">
    <property type="entry name" value="WH-like_DNA-bd_sf"/>
</dbReference>
<dbReference type="PROSITE" id="PS00658">
    <property type="entry name" value="FORK_HEAD_2"/>
    <property type="match status" value="1"/>
</dbReference>
<dbReference type="FunFam" id="1.10.10.10:FF:000135">
    <property type="entry name" value="forkhead box protein G1"/>
    <property type="match status" value="1"/>
</dbReference>
<evidence type="ECO:0000259" key="7">
    <source>
        <dbReference type="PROSITE" id="PS50039"/>
    </source>
</evidence>
<dbReference type="PANTHER" id="PTHR46078">
    <property type="entry name" value="FORKHEAD BOX PROTEIN J2 FAMILY MEMBER"/>
    <property type="match status" value="1"/>
</dbReference>
<dbReference type="CDD" id="cd20024">
    <property type="entry name" value="FH_FOXJ2-like"/>
    <property type="match status" value="1"/>
</dbReference>
<gene>
    <name evidence="9" type="primary">LOC100897392</name>
</gene>
<sequence length="447" mass="49195">MTQLEHVSWASESLVELNPTMSSSNQSISPLPHSDARYWTDPRYNYPNRSEFHEKDWQKSSWIPYRDFRPPPSPAAAYDANSFESVDMSLHTGHVVHGASNGNYLRASATSPFEHSNGTTVQHTRTPKSLEAGQRNSEGATRKTKHSIAAQLGASRETCLPPEERTEHGALVRPHDAAYAGKLYGTEGSPQVLAPHRKPPYSYSTLITFAINSSPNKKMTLADIYNWICLNFPYYKEAGSGWKNSIRHNLSLNKCFKKVPRSKDDPGKGSYWELDMRASQNASDPNSAPPPTRKKKAFTIRNNPYMSPSMIPTSSASNTAPTQTNLDASSLRYDSPVEPVAPHMPVDPMMVAQRSPYGAPTPPNYGHPGGPTPPLTAHSGAYTPPLPSPQGRSLYTPPGCLTPMVGYSPLPYRMPSDGSTFRYFDFPYDHRSSEEAVANHTMGGGGL</sequence>
<feature type="compositionally biased region" description="Pro residues" evidence="6">
    <location>
        <begin position="359"/>
        <end position="374"/>
    </location>
</feature>
<protein>
    <submittedName>
        <fullName evidence="9">Forkhead box protein C2</fullName>
    </submittedName>
</protein>
<evidence type="ECO:0000256" key="4">
    <source>
        <dbReference type="ARBA" id="ARBA00023242"/>
    </source>
</evidence>
<dbReference type="KEGG" id="goe:100897392"/>
<dbReference type="Proteomes" id="UP000694867">
    <property type="component" value="Unplaced"/>
</dbReference>
<dbReference type="PROSITE" id="PS50039">
    <property type="entry name" value="FORK_HEAD_3"/>
    <property type="match status" value="1"/>
</dbReference>
<feature type="compositionally biased region" description="Polar residues" evidence="6">
    <location>
        <begin position="107"/>
        <end position="124"/>
    </location>
</feature>
<dbReference type="Gene3D" id="1.10.10.10">
    <property type="entry name" value="Winged helix-like DNA-binding domain superfamily/Winged helix DNA-binding domain"/>
    <property type="match status" value="1"/>
</dbReference>
<comment type="subcellular location">
    <subcellularLocation>
        <location evidence="5">Nucleus</location>
    </subcellularLocation>
</comment>
<dbReference type="AlphaFoldDB" id="A0AAJ7L405"/>
<dbReference type="PROSITE" id="PS00657">
    <property type="entry name" value="FORK_HEAD_1"/>
    <property type="match status" value="1"/>
</dbReference>
<dbReference type="PANTHER" id="PTHR46078:SF2">
    <property type="entry name" value="FORK-HEAD DOMAIN-CONTAINING PROTEIN"/>
    <property type="match status" value="1"/>
</dbReference>
<evidence type="ECO:0000256" key="3">
    <source>
        <dbReference type="ARBA" id="ARBA00023163"/>
    </source>
</evidence>
<organism evidence="8 9">
    <name type="scientific">Galendromus occidentalis</name>
    <name type="common">western predatory mite</name>
    <dbReference type="NCBI Taxonomy" id="34638"/>
    <lineage>
        <taxon>Eukaryota</taxon>
        <taxon>Metazoa</taxon>
        <taxon>Ecdysozoa</taxon>
        <taxon>Arthropoda</taxon>
        <taxon>Chelicerata</taxon>
        <taxon>Arachnida</taxon>
        <taxon>Acari</taxon>
        <taxon>Parasitiformes</taxon>
        <taxon>Mesostigmata</taxon>
        <taxon>Gamasina</taxon>
        <taxon>Phytoseioidea</taxon>
        <taxon>Phytoseiidae</taxon>
        <taxon>Typhlodrominae</taxon>
        <taxon>Galendromus</taxon>
    </lineage>
</organism>
<evidence type="ECO:0000256" key="6">
    <source>
        <dbReference type="SAM" id="MobiDB-lite"/>
    </source>
</evidence>
<dbReference type="SMART" id="SM00339">
    <property type="entry name" value="FH"/>
    <property type="match status" value="1"/>
</dbReference>
<evidence type="ECO:0000313" key="9">
    <source>
        <dbReference type="RefSeq" id="XP_018494973.2"/>
    </source>
</evidence>
<dbReference type="GO" id="GO:0000981">
    <property type="term" value="F:DNA-binding transcription factor activity, RNA polymerase II-specific"/>
    <property type="evidence" value="ECO:0007669"/>
    <property type="project" value="TreeGrafter"/>
</dbReference>
<feature type="domain" description="Fork-head" evidence="7">
    <location>
        <begin position="198"/>
        <end position="296"/>
    </location>
</feature>
<proteinExistence type="predicted"/>
<dbReference type="InterPro" id="IPR001766">
    <property type="entry name" value="Fork_head_dom"/>
</dbReference>
<dbReference type="GO" id="GO:0000978">
    <property type="term" value="F:RNA polymerase II cis-regulatory region sequence-specific DNA binding"/>
    <property type="evidence" value="ECO:0007669"/>
    <property type="project" value="TreeGrafter"/>
</dbReference>
<evidence type="ECO:0000256" key="2">
    <source>
        <dbReference type="ARBA" id="ARBA00023125"/>
    </source>
</evidence>
<dbReference type="GO" id="GO:0005634">
    <property type="term" value="C:nucleus"/>
    <property type="evidence" value="ECO:0007669"/>
    <property type="project" value="UniProtKB-SubCell"/>
</dbReference>
<dbReference type="PRINTS" id="PR00053">
    <property type="entry name" value="FORKHEAD"/>
</dbReference>